<dbReference type="Gene3D" id="1.10.3210.10">
    <property type="entry name" value="Hypothetical protein af1432"/>
    <property type="match status" value="1"/>
</dbReference>
<dbReference type="InterPro" id="IPR052340">
    <property type="entry name" value="RNase_Y/CdgJ"/>
</dbReference>
<reference evidence="2 3" key="1">
    <citation type="submission" date="2019-02" db="EMBL/GenBank/DDBJ databases">
        <title>Deep-cultivation of Planctomycetes and their phenomic and genomic characterization uncovers novel biology.</title>
        <authorList>
            <person name="Wiegand S."/>
            <person name="Jogler M."/>
            <person name="Boedeker C."/>
            <person name="Pinto D."/>
            <person name="Vollmers J."/>
            <person name="Rivas-Marin E."/>
            <person name="Kohn T."/>
            <person name="Peeters S.H."/>
            <person name="Heuer A."/>
            <person name="Rast P."/>
            <person name="Oberbeckmann S."/>
            <person name="Bunk B."/>
            <person name="Jeske O."/>
            <person name="Meyerdierks A."/>
            <person name="Storesund J.E."/>
            <person name="Kallscheuer N."/>
            <person name="Luecker S."/>
            <person name="Lage O.M."/>
            <person name="Pohl T."/>
            <person name="Merkel B.J."/>
            <person name="Hornburger P."/>
            <person name="Mueller R.-W."/>
            <person name="Bruemmer F."/>
            <person name="Labrenz M."/>
            <person name="Spormann A.M."/>
            <person name="Op den Camp H."/>
            <person name="Overmann J."/>
            <person name="Amann R."/>
            <person name="Jetten M.S.M."/>
            <person name="Mascher T."/>
            <person name="Medema M.H."/>
            <person name="Devos D.P."/>
            <person name="Kaster A.-K."/>
            <person name="Ovreas L."/>
            <person name="Rohde M."/>
            <person name="Galperin M.Y."/>
            <person name="Jogler C."/>
        </authorList>
    </citation>
    <scope>NUCLEOTIDE SEQUENCE [LARGE SCALE GENOMIC DNA]</scope>
    <source>
        <strain evidence="2 3">Poly30</strain>
    </source>
</reference>
<dbReference type="PANTHER" id="PTHR33525:SF3">
    <property type="entry name" value="RIBONUCLEASE Y"/>
    <property type="match status" value="1"/>
</dbReference>
<dbReference type="Proteomes" id="UP000320390">
    <property type="component" value="Chromosome"/>
</dbReference>
<accession>A0A518EZ51</accession>
<feature type="domain" description="HDOD" evidence="1">
    <location>
        <begin position="32"/>
        <end position="215"/>
    </location>
</feature>
<protein>
    <submittedName>
        <fullName evidence="2">HDOD domain protein</fullName>
    </submittedName>
</protein>
<evidence type="ECO:0000259" key="1">
    <source>
        <dbReference type="Pfam" id="PF08668"/>
    </source>
</evidence>
<dbReference type="SUPFAM" id="SSF109604">
    <property type="entry name" value="HD-domain/PDEase-like"/>
    <property type="match status" value="1"/>
</dbReference>
<keyword evidence="3" id="KW-1185">Reference proteome</keyword>
<gene>
    <name evidence="2" type="ORF">Poly30_49120</name>
</gene>
<dbReference type="AlphaFoldDB" id="A0A518EZ51"/>
<sequence>MNLLEEIRLPVGLDEAWTAALTAELEEATAALPNLSPAALELAELAVSGEYDAEIVGAVLERDEKLRTQVLRLANSALYAGESYIENTAAASQRIGMRALWEIAVIDVARVKVFGPALGQVLGGSQMWSIARLAGAISLRLSSLKLGKNRASILAGLILCVGPPLAHQLIRRVEERSGSTLPSRIRREVSNRIAPTLSVILIRAWKLSDAIESAASSMADGMGEPPADREAQVAVFSVSLARYVTARGTANLSMPLRWPTAVSLGVTQMEMNEIVSAAASVDENPLTL</sequence>
<evidence type="ECO:0000313" key="3">
    <source>
        <dbReference type="Proteomes" id="UP000320390"/>
    </source>
</evidence>
<proteinExistence type="predicted"/>
<dbReference type="InterPro" id="IPR013976">
    <property type="entry name" value="HDOD"/>
</dbReference>
<evidence type="ECO:0000313" key="2">
    <source>
        <dbReference type="EMBL" id="QDV09354.1"/>
    </source>
</evidence>
<dbReference type="RefSeq" id="WP_419190591.1">
    <property type="nucleotide sequence ID" value="NZ_CP036434.1"/>
</dbReference>
<dbReference type="EMBL" id="CP036434">
    <property type="protein sequence ID" value="QDV09354.1"/>
    <property type="molecule type" value="Genomic_DNA"/>
</dbReference>
<organism evidence="2 3">
    <name type="scientific">Saltatorellus ferox</name>
    <dbReference type="NCBI Taxonomy" id="2528018"/>
    <lineage>
        <taxon>Bacteria</taxon>
        <taxon>Pseudomonadati</taxon>
        <taxon>Planctomycetota</taxon>
        <taxon>Planctomycetia</taxon>
        <taxon>Planctomycetia incertae sedis</taxon>
        <taxon>Saltatorellus</taxon>
    </lineage>
</organism>
<name>A0A518EZ51_9BACT</name>
<dbReference type="Pfam" id="PF08668">
    <property type="entry name" value="HDOD"/>
    <property type="match status" value="1"/>
</dbReference>
<dbReference type="PANTHER" id="PTHR33525">
    <property type="match status" value="1"/>
</dbReference>